<dbReference type="Proteomes" id="UP000177328">
    <property type="component" value="Unassembled WGS sequence"/>
</dbReference>
<dbReference type="PANTHER" id="PTHR46401:SF2">
    <property type="entry name" value="GLYCOSYLTRANSFERASE WBBK-RELATED"/>
    <property type="match status" value="1"/>
</dbReference>
<gene>
    <name evidence="4" type="ORF">A3D25_02320</name>
</gene>
<dbReference type="CDD" id="cd03809">
    <property type="entry name" value="GT4_MtfB-like"/>
    <property type="match status" value="1"/>
</dbReference>
<evidence type="ECO:0000313" key="5">
    <source>
        <dbReference type="Proteomes" id="UP000177328"/>
    </source>
</evidence>
<dbReference type="Gene3D" id="3.40.50.2000">
    <property type="entry name" value="Glycogen Phosphorylase B"/>
    <property type="match status" value="2"/>
</dbReference>
<dbReference type="GO" id="GO:0009103">
    <property type="term" value="P:lipopolysaccharide biosynthetic process"/>
    <property type="evidence" value="ECO:0007669"/>
    <property type="project" value="TreeGrafter"/>
</dbReference>
<dbReference type="Pfam" id="PF13439">
    <property type="entry name" value="Glyco_transf_4"/>
    <property type="match status" value="1"/>
</dbReference>
<reference evidence="4 5" key="1">
    <citation type="journal article" date="2016" name="Nat. Commun.">
        <title>Thousands of microbial genomes shed light on interconnected biogeochemical processes in an aquifer system.</title>
        <authorList>
            <person name="Anantharaman K."/>
            <person name="Brown C.T."/>
            <person name="Hug L.A."/>
            <person name="Sharon I."/>
            <person name="Castelle C.J."/>
            <person name="Probst A.J."/>
            <person name="Thomas B.C."/>
            <person name="Singh A."/>
            <person name="Wilkins M.J."/>
            <person name="Karaoz U."/>
            <person name="Brodie E.L."/>
            <person name="Williams K.H."/>
            <person name="Hubbard S.S."/>
            <person name="Banfield J.F."/>
        </authorList>
    </citation>
    <scope>NUCLEOTIDE SEQUENCE [LARGE SCALE GENOMIC DNA]</scope>
</reference>
<dbReference type="EMBL" id="MFDD01000002">
    <property type="protein sequence ID" value="OGE41337.1"/>
    <property type="molecule type" value="Genomic_DNA"/>
</dbReference>
<dbReference type="GO" id="GO:0016757">
    <property type="term" value="F:glycosyltransferase activity"/>
    <property type="evidence" value="ECO:0007669"/>
    <property type="project" value="InterPro"/>
</dbReference>
<keyword evidence="1" id="KW-0808">Transferase</keyword>
<protein>
    <submittedName>
        <fullName evidence="4">Uncharacterized protein</fullName>
    </submittedName>
</protein>
<sequence>MKVAIDISPLTSGHQSRGVGYYLKGLLPELKKIKNLEIIEWDGGKNLPKVDLIHIPFFDLFYPTLPIKKLAPTVVTIHDVTPLKFPGQYPPGIRGKLVFLRQKIALRGVKMIITDSTASEKDIVNILKIPNKKVQVVYLAQSLEDKPVKEDIRLKYNLPEKYLINVGNISWNKNILAMCEACIQEKITLVLVGKSFLQTDQNHPELRSHKEFLEKYAGSPYIKRVGYVSDEDLVGLYHSSLGSLFVSFYEGFGIPVLDSQQLGVPVVTSNTSSLPEIAGEGAILVDPYSVSEIRSAISKLMLDPTLRQELINKGRQNIKRFSWPETARLTYEVYKKVLS</sequence>
<dbReference type="AlphaFoldDB" id="A0A1F5KK73"/>
<feature type="domain" description="Glycosyl transferase family 1" evidence="2">
    <location>
        <begin position="155"/>
        <end position="316"/>
    </location>
</feature>
<dbReference type="Pfam" id="PF00534">
    <property type="entry name" value="Glycos_transf_1"/>
    <property type="match status" value="1"/>
</dbReference>
<dbReference type="InterPro" id="IPR001296">
    <property type="entry name" value="Glyco_trans_1"/>
</dbReference>
<proteinExistence type="predicted"/>
<dbReference type="SUPFAM" id="SSF53756">
    <property type="entry name" value="UDP-Glycosyltransferase/glycogen phosphorylase"/>
    <property type="match status" value="1"/>
</dbReference>
<dbReference type="PANTHER" id="PTHR46401">
    <property type="entry name" value="GLYCOSYLTRANSFERASE WBBK-RELATED"/>
    <property type="match status" value="1"/>
</dbReference>
<organism evidence="4 5">
    <name type="scientific">Candidatus Daviesbacteria bacterium RIFCSPHIGHO2_02_FULL_43_12</name>
    <dbReference type="NCBI Taxonomy" id="1797776"/>
    <lineage>
        <taxon>Bacteria</taxon>
        <taxon>Candidatus Daviesiibacteriota</taxon>
    </lineage>
</organism>
<evidence type="ECO:0000259" key="3">
    <source>
        <dbReference type="Pfam" id="PF13439"/>
    </source>
</evidence>
<name>A0A1F5KK73_9BACT</name>
<evidence type="ECO:0000313" key="4">
    <source>
        <dbReference type="EMBL" id="OGE41337.1"/>
    </source>
</evidence>
<evidence type="ECO:0000256" key="1">
    <source>
        <dbReference type="ARBA" id="ARBA00022679"/>
    </source>
</evidence>
<feature type="domain" description="Glycosyltransferase subfamily 4-like N-terminal" evidence="3">
    <location>
        <begin position="49"/>
        <end position="138"/>
    </location>
</feature>
<dbReference type="InterPro" id="IPR028098">
    <property type="entry name" value="Glyco_trans_4-like_N"/>
</dbReference>
<evidence type="ECO:0000259" key="2">
    <source>
        <dbReference type="Pfam" id="PF00534"/>
    </source>
</evidence>
<accession>A0A1F5KK73</accession>
<comment type="caution">
    <text evidence="4">The sequence shown here is derived from an EMBL/GenBank/DDBJ whole genome shotgun (WGS) entry which is preliminary data.</text>
</comment>